<feature type="binding site" evidence="4">
    <location>
        <position position="207"/>
    </location>
    <ligand>
        <name>ATP</name>
        <dbReference type="ChEBI" id="CHEBI:30616"/>
    </ligand>
</feature>
<dbReference type="Pfam" id="PF22660">
    <property type="entry name" value="RS_preATP-grasp-like"/>
    <property type="match status" value="1"/>
</dbReference>
<dbReference type="Gene3D" id="3.30.1490.20">
    <property type="entry name" value="ATP-grasp fold, A domain"/>
    <property type="match status" value="1"/>
</dbReference>
<dbReference type="Proteomes" id="UP001320119">
    <property type="component" value="Chromosome"/>
</dbReference>
<dbReference type="InterPro" id="IPR013815">
    <property type="entry name" value="ATP_grasp_subdomain_1"/>
</dbReference>
<evidence type="ECO:0000313" key="8">
    <source>
        <dbReference type="Proteomes" id="UP001320119"/>
    </source>
</evidence>
<feature type="domain" description="ATP-grasp" evidence="6">
    <location>
        <begin position="105"/>
        <end position="291"/>
    </location>
</feature>
<comment type="pathway">
    <text evidence="4 5">Purine metabolism; IMP biosynthesis via de novo pathway; 5-amino-1-(5-phospho-D-ribosyl)imidazole-4-carboxylate from 5-amino-1-(5-phospho-D-ribosyl)imidazole (N5-CAIR route): step 1/2.</text>
</comment>
<feature type="binding site" evidence="4">
    <location>
        <begin position="261"/>
        <end position="262"/>
    </location>
    <ligand>
        <name>ATP</name>
        <dbReference type="ChEBI" id="CHEBI:30616"/>
    </ligand>
</feature>
<comment type="function">
    <text evidence="4">Catalyzes the ATP-dependent conversion of 5-aminoimidazole ribonucleotide (AIR) and HCO(3)(-) to N5-carboxyaminoimidazole ribonucleotide (N5-CAIR).</text>
</comment>
<dbReference type="SUPFAM" id="SSF52440">
    <property type="entry name" value="PreATP-grasp domain"/>
    <property type="match status" value="1"/>
</dbReference>
<keyword evidence="1 4" id="KW-0547">Nucleotide-binding</keyword>
<dbReference type="NCBIfam" id="TIGR01161">
    <property type="entry name" value="purK"/>
    <property type="match status" value="1"/>
</dbReference>
<proteinExistence type="inferred from homology"/>
<dbReference type="HAMAP" id="MF_01928">
    <property type="entry name" value="PurK"/>
    <property type="match status" value="1"/>
</dbReference>
<keyword evidence="8" id="KW-1185">Reference proteome</keyword>
<dbReference type="InterPro" id="IPR016185">
    <property type="entry name" value="PreATP-grasp_dom_sf"/>
</dbReference>
<dbReference type="PANTHER" id="PTHR11609:SF5">
    <property type="entry name" value="PHOSPHORIBOSYLAMINOIMIDAZOLE CARBOXYLASE"/>
    <property type="match status" value="1"/>
</dbReference>
<dbReference type="RefSeq" id="WP_236986233.1">
    <property type="nucleotide sequence ID" value="NZ_AP023086.1"/>
</dbReference>
<keyword evidence="2 4" id="KW-0658">Purine biosynthesis</keyword>
<dbReference type="InterPro" id="IPR040686">
    <property type="entry name" value="PurK_C"/>
</dbReference>
<comment type="catalytic activity">
    <reaction evidence="4 5">
        <text>5-amino-1-(5-phospho-beta-D-ribosyl)imidazole + hydrogencarbonate + ATP = 5-carboxyamino-1-(5-phospho-D-ribosyl)imidazole + ADP + phosphate + 2 H(+)</text>
        <dbReference type="Rhea" id="RHEA:19317"/>
        <dbReference type="ChEBI" id="CHEBI:15378"/>
        <dbReference type="ChEBI" id="CHEBI:17544"/>
        <dbReference type="ChEBI" id="CHEBI:30616"/>
        <dbReference type="ChEBI" id="CHEBI:43474"/>
        <dbReference type="ChEBI" id="CHEBI:58730"/>
        <dbReference type="ChEBI" id="CHEBI:137981"/>
        <dbReference type="ChEBI" id="CHEBI:456216"/>
        <dbReference type="EC" id="6.3.4.18"/>
    </reaction>
</comment>
<keyword evidence="3 4" id="KW-0067">ATP-binding</keyword>
<dbReference type="InterPro" id="IPR054350">
    <property type="entry name" value="PurT/PurK_preATP-grasp"/>
</dbReference>
<comment type="similarity">
    <text evidence="4 5">Belongs to the PurK/PurT family.</text>
</comment>
<dbReference type="GO" id="GO:0006189">
    <property type="term" value="P:'de novo' IMP biosynthetic process"/>
    <property type="evidence" value="ECO:0007669"/>
    <property type="project" value="UniProtKB-UniRule"/>
</dbReference>
<dbReference type="GO" id="GO:0005524">
    <property type="term" value="F:ATP binding"/>
    <property type="evidence" value="ECO:0007669"/>
    <property type="project" value="UniProtKB-UniRule"/>
</dbReference>
<evidence type="ECO:0000313" key="7">
    <source>
        <dbReference type="EMBL" id="BCD96747.1"/>
    </source>
</evidence>
<dbReference type="Gene3D" id="3.40.50.20">
    <property type="match status" value="1"/>
</dbReference>
<dbReference type="SUPFAM" id="SSF51246">
    <property type="entry name" value="Rudiment single hybrid motif"/>
    <property type="match status" value="1"/>
</dbReference>
<feature type="binding site" evidence="4">
    <location>
        <position position="141"/>
    </location>
    <ligand>
        <name>ATP</name>
        <dbReference type="ChEBI" id="CHEBI:30616"/>
    </ligand>
</feature>
<dbReference type="EC" id="6.3.4.18" evidence="4 5"/>
<dbReference type="PROSITE" id="PS50975">
    <property type="entry name" value="ATP_GRASP"/>
    <property type="match status" value="1"/>
</dbReference>
<accession>A0AAN1WFP6</accession>
<dbReference type="Pfam" id="PF17769">
    <property type="entry name" value="PurK_C"/>
    <property type="match status" value="1"/>
</dbReference>
<dbReference type="PANTHER" id="PTHR11609">
    <property type="entry name" value="PURINE BIOSYNTHESIS PROTEIN 6/7, PUR6/7"/>
    <property type="match status" value="1"/>
</dbReference>
<evidence type="ECO:0000256" key="4">
    <source>
        <dbReference type="HAMAP-Rule" id="MF_01928"/>
    </source>
</evidence>
<feature type="binding site" evidence="4">
    <location>
        <position position="184"/>
    </location>
    <ligand>
        <name>ATP</name>
        <dbReference type="ChEBI" id="CHEBI:30616"/>
    </ligand>
</feature>
<dbReference type="InterPro" id="IPR011054">
    <property type="entry name" value="Rudment_hybrid_motif"/>
</dbReference>
<comment type="subunit">
    <text evidence="4 5">Homodimer.</text>
</comment>
<dbReference type="KEGG" id="marq:MARGE09_P0947"/>
<dbReference type="AlphaFoldDB" id="A0AAN1WFP6"/>
<reference evidence="7 8" key="1">
    <citation type="journal article" date="2022" name="IScience">
        <title>An ultrasensitive nanofiber-based assay for enzymatic hydrolysis and deep-sea microbial degradation of cellulose.</title>
        <authorList>
            <person name="Tsudome M."/>
            <person name="Tachioka M."/>
            <person name="Miyazaki M."/>
            <person name="Uchimura K."/>
            <person name="Tsuda M."/>
            <person name="Takaki Y."/>
            <person name="Deguchi S."/>
        </authorList>
    </citation>
    <scope>NUCLEOTIDE SEQUENCE [LARGE SCALE GENOMIC DNA]</scope>
    <source>
        <strain evidence="7 8">GE09</strain>
    </source>
</reference>
<comment type="function">
    <text evidence="5">Catalyzes the ATP-dependent conversion of 5-aminoimidazole ribonucleotide (AIR) and HCO(3)- to N5-carboxyaminoimidazole ribonucleotide (N5-CAIR).</text>
</comment>
<evidence type="ECO:0000256" key="1">
    <source>
        <dbReference type="ARBA" id="ARBA00022741"/>
    </source>
</evidence>
<dbReference type="InterPro" id="IPR011761">
    <property type="entry name" value="ATP-grasp"/>
</dbReference>
<keyword evidence="4 5" id="KW-0436">Ligase</keyword>
<dbReference type="GO" id="GO:0005829">
    <property type="term" value="C:cytosol"/>
    <property type="evidence" value="ECO:0007669"/>
    <property type="project" value="TreeGrafter"/>
</dbReference>
<feature type="binding site" evidence="4">
    <location>
        <begin position="176"/>
        <end position="179"/>
    </location>
    <ligand>
        <name>ATP</name>
        <dbReference type="ChEBI" id="CHEBI:30616"/>
    </ligand>
</feature>
<dbReference type="NCBIfam" id="NF004679">
    <property type="entry name" value="PRK06019.1-5"/>
    <property type="match status" value="1"/>
</dbReference>
<gene>
    <name evidence="4 5" type="primary">purK</name>
    <name evidence="7" type="ORF">MARGE09_P0947</name>
</gene>
<dbReference type="InterPro" id="IPR005875">
    <property type="entry name" value="PurK"/>
</dbReference>
<dbReference type="InterPro" id="IPR003135">
    <property type="entry name" value="ATP-grasp_carboxylate-amine"/>
</dbReference>
<dbReference type="GO" id="GO:0004638">
    <property type="term" value="F:phosphoribosylaminoimidazole carboxylase activity"/>
    <property type="evidence" value="ECO:0007669"/>
    <property type="project" value="InterPro"/>
</dbReference>
<organism evidence="7 8">
    <name type="scientific">Marinagarivorans cellulosilyticus</name>
    <dbReference type="NCBI Taxonomy" id="2721545"/>
    <lineage>
        <taxon>Bacteria</taxon>
        <taxon>Pseudomonadati</taxon>
        <taxon>Pseudomonadota</taxon>
        <taxon>Gammaproteobacteria</taxon>
        <taxon>Cellvibrionales</taxon>
        <taxon>Cellvibrionaceae</taxon>
        <taxon>Marinagarivorans</taxon>
    </lineage>
</organism>
<dbReference type="SUPFAM" id="SSF56059">
    <property type="entry name" value="Glutathione synthetase ATP-binding domain-like"/>
    <property type="match status" value="1"/>
</dbReference>
<evidence type="ECO:0000256" key="5">
    <source>
        <dbReference type="RuleBase" id="RU361200"/>
    </source>
</evidence>
<dbReference type="EMBL" id="AP023086">
    <property type="protein sequence ID" value="BCD96747.1"/>
    <property type="molecule type" value="Genomic_DNA"/>
</dbReference>
<dbReference type="Gene3D" id="3.30.470.20">
    <property type="entry name" value="ATP-grasp fold, B domain"/>
    <property type="match status" value="1"/>
</dbReference>
<sequence>MRIAILGVGQLARMMALDGIAMGVEFSFLKLPGEDSRCVDCLGSVVTAGPQDSCASLFEALGCPDVITTEKEGVDVDFYEQFSSHCAVYPSSRAVWISQNRLREKTFLNDQGVPTAEFAPATSLEEIAPAAERLGYPVIVKTQENGYDGKGQWWLRSEADIASMQGAEASGPWLLEKVVPFECEVSVVAARSSAGQVEVYPLAENVHRDGVLLTSVVPVESISQAQSDEVKRHITRLLQELDYVGVLSMECFVTESGIVANELAPRVHNSGHWTQNAVPAGQFEQHVRAVLGFPLAPPEMSGAAGMLNLLGVQATAEQALRANHHWHWYGKEVRSGRKVGHINVTAPNLLALKSALAKLQAEIYA</sequence>
<evidence type="ECO:0000259" key="6">
    <source>
        <dbReference type="PROSITE" id="PS50975"/>
    </source>
</evidence>
<feature type="binding site" evidence="4">
    <location>
        <position position="101"/>
    </location>
    <ligand>
        <name>ATP</name>
        <dbReference type="ChEBI" id="CHEBI:30616"/>
    </ligand>
</feature>
<dbReference type="GO" id="GO:0046872">
    <property type="term" value="F:metal ion binding"/>
    <property type="evidence" value="ECO:0007669"/>
    <property type="project" value="InterPro"/>
</dbReference>
<name>A0AAN1WFP6_9GAMM</name>
<dbReference type="GO" id="GO:0034028">
    <property type="term" value="F:5-(carboxyamino)imidazole ribonucleotide synthase activity"/>
    <property type="evidence" value="ECO:0007669"/>
    <property type="project" value="UniProtKB-UniRule"/>
</dbReference>
<evidence type="ECO:0000256" key="2">
    <source>
        <dbReference type="ARBA" id="ARBA00022755"/>
    </source>
</evidence>
<feature type="binding site" evidence="4">
    <location>
        <begin position="146"/>
        <end position="152"/>
    </location>
    <ligand>
        <name>ATP</name>
        <dbReference type="ChEBI" id="CHEBI:30616"/>
    </ligand>
</feature>
<dbReference type="Pfam" id="PF02222">
    <property type="entry name" value="ATP-grasp"/>
    <property type="match status" value="1"/>
</dbReference>
<evidence type="ECO:0000256" key="3">
    <source>
        <dbReference type="ARBA" id="ARBA00022840"/>
    </source>
</evidence>
<protein>
    <recommendedName>
        <fullName evidence="4 5">N5-carboxyaminoimidazole ribonucleotide synthase</fullName>
        <shortName evidence="4 5">N5-CAIR synthase</shortName>
        <ecNumber evidence="4 5">6.3.4.18</ecNumber>
    </recommendedName>
    <alternativeName>
        <fullName evidence="4 5">5-(carboxyamino)imidazole ribonucleotide synthetase</fullName>
    </alternativeName>
</protein>